<protein>
    <submittedName>
        <fullName evidence="3">DMT family transporter</fullName>
    </submittedName>
</protein>
<evidence type="ECO:0000259" key="2">
    <source>
        <dbReference type="Pfam" id="PF00892"/>
    </source>
</evidence>
<keyword evidence="4" id="KW-1185">Reference proteome</keyword>
<keyword evidence="1" id="KW-0812">Transmembrane</keyword>
<sequence length="282" mass="29741">MKQHTQSEYYIGVFLVVVSAITFSTAGSFTKGVEAGPWEVIFWRGFFAAAFTTIWIINKGTLRQNFFGMGYSGLAIAVVGALGTAAFIQSFKLTSIANVSVIYAASPLIAALLAWFVMGEKISSRTMAGCVGALLGVAIIVSGSLGQISLNGDLLALLMTIAMALIMVIYRKYPGTPGAGPAVLSSILLLPFSVIYGNPFEIERTEVYVLSAFGLLFAIASVTLAEGAKRVPSGQTALLSTLETPLAPVFAFILFTEIPNTATFLGGSVVLFAVLISIKIDP</sequence>
<feature type="transmembrane region" description="Helical" evidence="1">
    <location>
        <begin position="261"/>
        <end position="278"/>
    </location>
</feature>
<feature type="transmembrane region" description="Helical" evidence="1">
    <location>
        <begin position="154"/>
        <end position="171"/>
    </location>
</feature>
<dbReference type="SUPFAM" id="SSF103481">
    <property type="entry name" value="Multidrug resistance efflux transporter EmrE"/>
    <property type="match status" value="2"/>
</dbReference>
<accession>A0ABY4W475</accession>
<dbReference type="PANTHER" id="PTHR22911:SF135">
    <property type="entry name" value="BLR4310 PROTEIN"/>
    <property type="match status" value="1"/>
</dbReference>
<feature type="transmembrane region" description="Helical" evidence="1">
    <location>
        <begin position="41"/>
        <end position="57"/>
    </location>
</feature>
<gene>
    <name evidence="3" type="ORF">NBZ79_03265</name>
</gene>
<dbReference type="Proteomes" id="UP001056291">
    <property type="component" value="Chromosome"/>
</dbReference>
<reference evidence="3" key="1">
    <citation type="submission" date="2022-06" db="EMBL/GenBank/DDBJ databases">
        <title>Sneathiella actinostolidae sp. nov., isolated from a sea anemonein the Western Pacific Ocean.</title>
        <authorList>
            <person name="Wei M.J."/>
        </authorList>
    </citation>
    <scope>NUCLEOTIDE SEQUENCE</scope>
    <source>
        <strain evidence="3">PHK-P5</strain>
    </source>
</reference>
<dbReference type="Pfam" id="PF00892">
    <property type="entry name" value="EamA"/>
    <property type="match status" value="2"/>
</dbReference>
<evidence type="ECO:0000313" key="4">
    <source>
        <dbReference type="Proteomes" id="UP001056291"/>
    </source>
</evidence>
<organism evidence="3 4">
    <name type="scientific">Sneathiella marina</name>
    <dbReference type="NCBI Taxonomy" id="2950108"/>
    <lineage>
        <taxon>Bacteria</taxon>
        <taxon>Pseudomonadati</taxon>
        <taxon>Pseudomonadota</taxon>
        <taxon>Alphaproteobacteria</taxon>
        <taxon>Sneathiellales</taxon>
        <taxon>Sneathiellaceae</taxon>
        <taxon>Sneathiella</taxon>
    </lineage>
</organism>
<feature type="transmembrane region" description="Helical" evidence="1">
    <location>
        <begin position="178"/>
        <end position="196"/>
    </location>
</feature>
<dbReference type="RefSeq" id="WP_251935488.1">
    <property type="nucleotide sequence ID" value="NZ_CP098747.1"/>
</dbReference>
<dbReference type="InterPro" id="IPR037185">
    <property type="entry name" value="EmrE-like"/>
</dbReference>
<evidence type="ECO:0000313" key="3">
    <source>
        <dbReference type="EMBL" id="USG61993.1"/>
    </source>
</evidence>
<feature type="transmembrane region" description="Helical" evidence="1">
    <location>
        <begin position="237"/>
        <end position="255"/>
    </location>
</feature>
<proteinExistence type="predicted"/>
<dbReference type="InterPro" id="IPR000620">
    <property type="entry name" value="EamA_dom"/>
</dbReference>
<dbReference type="EMBL" id="CP098747">
    <property type="protein sequence ID" value="USG61993.1"/>
    <property type="molecule type" value="Genomic_DNA"/>
</dbReference>
<feature type="domain" description="EamA" evidence="2">
    <location>
        <begin position="151"/>
        <end position="277"/>
    </location>
</feature>
<feature type="transmembrane region" description="Helical" evidence="1">
    <location>
        <begin position="130"/>
        <end position="148"/>
    </location>
</feature>
<feature type="transmembrane region" description="Helical" evidence="1">
    <location>
        <begin position="69"/>
        <end position="88"/>
    </location>
</feature>
<feature type="transmembrane region" description="Helical" evidence="1">
    <location>
        <begin position="208"/>
        <end position="225"/>
    </location>
</feature>
<name>A0ABY4W475_9PROT</name>
<feature type="domain" description="EamA" evidence="2">
    <location>
        <begin position="11"/>
        <end position="141"/>
    </location>
</feature>
<dbReference type="PANTHER" id="PTHR22911">
    <property type="entry name" value="ACYL-MALONYL CONDENSING ENZYME-RELATED"/>
    <property type="match status" value="1"/>
</dbReference>
<evidence type="ECO:0000256" key="1">
    <source>
        <dbReference type="SAM" id="Phobius"/>
    </source>
</evidence>
<keyword evidence="1" id="KW-1133">Transmembrane helix</keyword>
<keyword evidence="1" id="KW-0472">Membrane</keyword>
<feature type="transmembrane region" description="Helical" evidence="1">
    <location>
        <begin position="100"/>
        <end position="118"/>
    </location>
</feature>
<feature type="transmembrane region" description="Helical" evidence="1">
    <location>
        <begin position="9"/>
        <end position="29"/>
    </location>
</feature>